<protein>
    <recommendedName>
        <fullName evidence="4">Iron transporter</fullName>
    </recommendedName>
</protein>
<organism evidence="2 3">
    <name type="scientific">Sphingomonas panacis</name>
    <dbReference type="NCBI Taxonomy" id="1560345"/>
    <lineage>
        <taxon>Bacteria</taxon>
        <taxon>Pseudomonadati</taxon>
        <taxon>Pseudomonadota</taxon>
        <taxon>Alphaproteobacteria</taxon>
        <taxon>Sphingomonadales</taxon>
        <taxon>Sphingomonadaceae</taxon>
        <taxon>Sphingomonas</taxon>
    </lineage>
</organism>
<sequence length="113" mass="11703">MSRRPPEPRVSRVAAGRGARWRHRGDTALRVFVAMPGGYAVASLWAMALARVLPGGPAQAAVAATLVAFAVCAVTAMWAFAARSGWRAFWTVALAGLVAGAITWGSILAGGRA</sequence>
<dbReference type="EMBL" id="CP014168">
    <property type="protein sequence ID" value="AOH85499.1"/>
    <property type="molecule type" value="Genomic_DNA"/>
</dbReference>
<dbReference type="STRING" id="1560345.AWL63_17715"/>
<keyword evidence="1" id="KW-0812">Transmembrane</keyword>
<evidence type="ECO:0000256" key="1">
    <source>
        <dbReference type="SAM" id="Phobius"/>
    </source>
</evidence>
<dbReference type="Proteomes" id="UP000094256">
    <property type="component" value="Chromosome"/>
</dbReference>
<feature type="transmembrane region" description="Helical" evidence="1">
    <location>
        <begin position="88"/>
        <end position="109"/>
    </location>
</feature>
<dbReference type="AlphaFoldDB" id="A0A1B3ZDJ5"/>
<proteinExistence type="predicted"/>
<evidence type="ECO:0000313" key="2">
    <source>
        <dbReference type="EMBL" id="AOH85499.1"/>
    </source>
</evidence>
<keyword evidence="3" id="KW-1185">Reference proteome</keyword>
<dbReference type="KEGG" id="span:AWL63_17715"/>
<evidence type="ECO:0000313" key="3">
    <source>
        <dbReference type="Proteomes" id="UP000094256"/>
    </source>
</evidence>
<gene>
    <name evidence="2" type="ORF">AWL63_17715</name>
</gene>
<feature type="transmembrane region" description="Helical" evidence="1">
    <location>
        <begin position="60"/>
        <end position="81"/>
    </location>
</feature>
<reference evidence="2 3" key="1">
    <citation type="submission" date="2016-01" db="EMBL/GenBank/DDBJ databases">
        <title>Complete genome and mega plasmid sequence of Sphingomonas panacis DCY99 elicits systemic resistance in rice to Xanthomonas oryzae.</title>
        <authorList>
            <person name="Kim Y.J."/>
            <person name="Yang D.C."/>
            <person name="Sing P."/>
        </authorList>
    </citation>
    <scope>NUCLEOTIDE SEQUENCE [LARGE SCALE GENOMIC DNA]</scope>
    <source>
        <strain evidence="2 3">DCY99</strain>
    </source>
</reference>
<evidence type="ECO:0008006" key="4">
    <source>
        <dbReference type="Google" id="ProtNLM"/>
    </source>
</evidence>
<feature type="transmembrane region" description="Helical" evidence="1">
    <location>
        <begin position="27"/>
        <end position="48"/>
    </location>
</feature>
<accession>A0A1B3ZDJ5</accession>
<keyword evidence="1" id="KW-0472">Membrane</keyword>
<name>A0A1B3ZDJ5_9SPHN</name>
<keyword evidence="1" id="KW-1133">Transmembrane helix</keyword>